<protein>
    <submittedName>
        <fullName evidence="1">Uncharacterized protein</fullName>
    </submittedName>
</protein>
<evidence type="ECO:0000313" key="1">
    <source>
        <dbReference type="EMBL" id="HIT37293.1"/>
    </source>
</evidence>
<name>A0A9D1GA98_9FIRM</name>
<evidence type="ECO:0000313" key="2">
    <source>
        <dbReference type="Proteomes" id="UP000886833"/>
    </source>
</evidence>
<sequence length="419" mass="50011">MQELDRLLNPNKRFLEYQDYLIDLISSSYHKSFKDLIATRIKDAFYFFDSTPDVTYQFIKEFNPNIKNLIKYYLLNKDYEKKKSSYQYLGKKYYCDYLKGFLDLSASCFRKNIDIILGLNFEVFSKEYNKMLLSSNISRKVKEIIEEERDNYISTFKSIGIEPITDENVIQDCLNMKEKLNYIYKACIIKDSLYGKSVMKKIEKLNIDSNILLYYIVGSIAFMENNTEARVKNVKTNQGKQKCILSFPVVEKYFFKCLDLDYTLLHELIHICEAEQDSDFSIFMTNENYHYFNEFRTDEKAIRLLSKLRQDNIYIFNQDNDSISTESDYNKFIPLIEPLLDAYRELIDYCAVTNEISPLYKTLGKENFDNYCKSLNDIYNEMEYMFKFLNEDDDINISSDYSYLQIDKMKDYSKRKTLK</sequence>
<reference evidence="1" key="2">
    <citation type="journal article" date="2021" name="PeerJ">
        <title>Extensive microbial diversity within the chicken gut microbiome revealed by metagenomics and culture.</title>
        <authorList>
            <person name="Gilroy R."/>
            <person name="Ravi A."/>
            <person name="Getino M."/>
            <person name="Pursley I."/>
            <person name="Horton D.L."/>
            <person name="Alikhan N.F."/>
            <person name="Baker D."/>
            <person name="Gharbi K."/>
            <person name="Hall N."/>
            <person name="Watson M."/>
            <person name="Adriaenssens E.M."/>
            <person name="Foster-Nyarko E."/>
            <person name="Jarju S."/>
            <person name="Secka A."/>
            <person name="Antonio M."/>
            <person name="Oren A."/>
            <person name="Chaudhuri R.R."/>
            <person name="La Ragione R."/>
            <person name="Hildebrand F."/>
            <person name="Pallen M.J."/>
        </authorList>
    </citation>
    <scope>NUCLEOTIDE SEQUENCE</scope>
    <source>
        <strain evidence="1">CHK195-26880</strain>
    </source>
</reference>
<dbReference type="Proteomes" id="UP000886833">
    <property type="component" value="Unassembled WGS sequence"/>
</dbReference>
<accession>A0A9D1GA98</accession>
<reference evidence="1" key="1">
    <citation type="submission" date="2020-10" db="EMBL/GenBank/DDBJ databases">
        <authorList>
            <person name="Gilroy R."/>
        </authorList>
    </citation>
    <scope>NUCLEOTIDE SEQUENCE</scope>
    <source>
        <strain evidence="1">CHK195-26880</strain>
    </source>
</reference>
<gene>
    <name evidence="1" type="ORF">IAB59_02285</name>
</gene>
<proteinExistence type="predicted"/>
<dbReference type="EMBL" id="DVKQ01000028">
    <property type="protein sequence ID" value="HIT37293.1"/>
    <property type="molecule type" value="Genomic_DNA"/>
</dbReference>
<dbReference type="AlphaFoldDB" id="A0A9D1GA98"/>
<comment type="caution">
    <text evidence="1">The sequence shown here is derived from an EMBL/GenBank/DDBJ whole genome shotgun (WGS) entry which is preliminary data.</text>
</comment>
<organism evidence="1 2">
    <name type="scientific">Candidatus Onthousia faecipullorum</name>
    <dbReference type="NCBI Taxonomy" id="2840887"/>
    <lineage>
        <taxon>Bacteria</taxon>
        <taxon>Bacillati</taxon>
        <taxon>Bacillota</taxon>
        <taxon>Bacilli</taxon>
        <taxon>Candidatus Onthousia</taxon>
    </lineage>
</organism>